<proteinExistence type="predicted"/>
<feature type="transmembrane region" description="Helical" evidence="5">
    <location>
        <begin position="24"/>
        <end position="44"/>
    </location>
</feature>
<dbReference type="InterPro" id="IPR020846">
    <property type="entry name" value="MFS_dom"/>
</dbReference>
<gene>
    <name evidence="7" type="ORF">JOF47_001936</name>
</gene>
<dbReference type="InterPro" id="IPR051788">
    <property type="entry name" value="MFS_Transporter"/>
</dbReference>
<feature type="transmembrane region" description="Helical" evidence="5">
    <location>
        <begin position="231"/>
        <end position="248"/>
    </location>
</feature>
<dbReference type="CDD" id="cd17393">
    <property type="entry name" value="MFS_MosC_like"/>
    <property type="match status" value="1"/>
</dbReference>
<feature type="transmembrane region" description="Helical" evidence="5">
    <location>
        <begin position="146"/>
        <end position="170"/>
    </location>
</feature>
<dbReference type="PANTHER" id="PTHR23514:SF13">
    <property type="entry name" value="INNER MEMBRANE PROTEIN YBJJ"/>
    <property type="match status" value="1"/>
</dbReference>
<evidence type="ECO:0000313" key="8">
    <source>
        <dbReference type="Proteomes" id="UP001296993"/>
    </source>
</evidence>
<dbReference type="Proteomes" id="UP001296993">
    <property type="component" value="Unassembled WGS sequence"/>
</dbReference>
<accession>A0ABS4XD83</accession>
<evidence type="ECO:0000256" key="2">
    <source>
        <dbReference type="ARBA" id="ARBA00022692"/>
    </source>
</evidence>
<reference evidence="7 8" key="1">
    <citation type="submission" date="2021-03" db="EMBL/GenBank/DDBJ databases">
        <title>Sequencing the genomes of 1000 actinobacteria strains.</title>
        <authorList>
            <person name="Klenk H.-P."/>
        </authorList>
    </citation>
    <scope>NUCLEOTIDE SEQUENCE [LARGE SCALE GENOMIC DNA]</scope>
    <source>
        <strain evidence="7 8">DSM 15797</strain>
    </source>
</reference>
<evidence type="ECO:0000256" key="5">
    <source>
        <dbReference type="SAM" id="Phobius"/>
    </source>
</evidence>
<evidence type="ECO:0000256" key="1">
    <source>
        <dbReference type="ARBA" id="ARBA00004651"/>
    </source>
</evidence>
<feature type="transmembrane region" description="Helical" evidence="5">
    <location>
        <begin position="176"/>
        <end position="195"/>
    </location>
</feature>
<protein>
    <submittedName>
        <fullName evidence="7">MFS family permease</fullName>
    </submittedName>
</protein>
<dbReference type="InterPro" id="IPR011701">
    <property type="entry name" value="MFS"/>
</dbReference>
<dbReference type="Gene3D" id="1.20.1250.20">
    <property type="entry name" value="MFS general substrate transporter like domains"/>
    <property type="match status" value="2"/>
</dbReference>
<sequence>MPKQQAATDRILTTKSHSAWRNSIFGIFFLCGYAFATWVARLPAVREELALTTADVGILLFAVAIGSIGGLAFAPNILARMGVRRGIATGLVSLGLALAALGAVTDLTSNVPAVILILVFYGFVFSATDVMMNVDGAAVERAVGKTLLPMMHAFFSLGTIVGAVSGAAAARANISVVWNFAAVGLLIILLGLFFVRNVTPLEPAGEKSADGDTAGMSWIQRVFGVFRDGRLMLIGLMVAGLAFAEGSANDWLTIASVDDHHFTEAAGALVFGTFVTAMTAGRFFGGPVIDRFGHKRALVFMGILGLAGIALFIVAPAPWAVFTGALLWGLGGSLGFPVGMSVAAAHPTDGPRRVGIVAIFGYSSMLIGPPVIGFLGEHFGLLNAFILVAVVLFLTLLITPRATNPERAARAAAQRVD</sequence>
<feature type="transmembrane region" description="Helical" evidence="5">
    <location>
        <begin position="56"/>
        <end position="74"/>
    </location>
</feature>
<evidence type="ECO:0000256" key="4">
    <source>
        <dbReference type="ARBA" id="ARBA00023136"/>
    </source>
</evidence>
<dbReference type="EMBL" id="JAGIOF010000001">
    <property type="protein sequence ID" value="MBP2386425.1"/>
    <property type="molecule type" value="Genomic_DNA"/>
</dbReference>
<dbReference type="Pfam" id="PF07690">
    <property type="entry name" value="MFS_1"/>
    <property type="match status" value="1"/>
</dbReference>
<feature type="transmembrane region" description="Helical" evidence="5">
    <location>
        <begin position="268"/>
        <end position="285"/>
    </location>
</feature>
<dbReference type="InterPro" id="IPR036259">
    <property type="entry name" value="MFS_trans_sf"/>
</dbReference>
<evidence type="ECO:0000256" key="3">
    <source>
        <dbReference type="ARBA" id="ARBA00022989"/>
    </source>
</evidence>
<feature type="transmembrane region" description="Helical" evidence="5">
    <location>
        <begin position="297"/>
        <end position="319"/>
    </location>
</feature>
<evidence type="ECO:0000259" key="6">
    <source>
        <dbReference type="PROSITE" id="PS50850"/>
    </source>
</evidence>
<keyword evidence="4 5" id="KW-0472">Membrane</keyword>
<dbReference type="RefSeq" id="WP_209997323.1">
    <property type="nucleotide sequence ID" value="NZ_BAAAJY010000002.1"/>
</dbReference>
<dbReference type="SUPFAM" id="SSF103473">
    <property type="entry name" value="MFS general substrate transporter"/>
    <property type="match status" value="1"/>
</dbReference>
<evidence type="ECO:0000313" key="7">
    <source>
        <dbReference type="EMBL" id="MBP2386425.1"/>
    </source>
</evidence>
<name>A0ABS4XD83_9MICC</name>
<organism evidence="7 8">
    <name type="scientific">Paeniglutamicibacter kerguelensis</name>
    <dbReference type="NCBI Taxonomy" id="254788"/>
    <lineage>
        <taxon>Bacteria</taxon>
        <taxon>Bacillati</taxon>
        <taxon>Actinomycetota</taxon>
        <taxon>Actinomycetes</taxon>
        <taxon>Micrococcales</taxon>
        <taxon>Micrococcaceae</taxon>
        <taxon>Paeniglutamicibacter</taxon>
    </lineage>
</organism>
<dbReference type="PROSITE" id="PS50850">
    <property type="entry name" value="MFS"/>
    <property type="match status" value="1"/>
</dbReference>
<feature type="transmembrane region" description="Helical" evidence="5">
    <location>
        <begin position="111"/>
        <end position="134"/>
    </location>
</feature>
<keyword evidence="8" id="KW-1185">Reference proteome</keyword>
<feature type="transmembrane region" description="Helical" evidence="5">
    <location>
        <begin position="325"/>
        <end position="344"/>
    </location>
</feature>
<keyword evidence="2 5" id="KW-0812">Transmembrane</keyword>
<feature type="transmembrane region" description="Helical" evidence="5">
    <location>
        <begin position="381"/>
        <end position="400"/>
    </location>
</feature>
<dbReference type="PANTHER" id="PTHR23514">
    <property type="entry name" value="BYPASS OF STOP CODON PROTEIN 6"/>
    <property type="match status" value="1"/>
</dbReference>
<feature type="domain" description="Major facilitator superfamily (MFS) profile" evidence="6">
    <location>
        <begin position="20"/>
        <end position="407"/>
    </location>
</feature>
<comment type="subcellular location">
    <subcellularLocation>
        <location evidence="1">Cell membrane</location>
        <topology evidence="1">Multi-pass membrane protein</topology>
    </subcellularLocation>
</comment>
<keyword evidence="3 5" id="KW-1133">Transmembrane helix</keyword>
<feature type="transmembrane region" description="Helical" evidence="5">
    <location>
        <begin position="86"/>
        <end position="105"/>
    </location>
</feature>
<feature type="transmembrane region" description="Helical" evidence="5">
    <location>
        <begin position="356"/>
        <end position="375"/>
    </location>
</feature>
<comment type="caution">
    <text evidence="7">The sequence shown here is derived from an EMBL/GenBank/DDBJ whole genome shotgun (WGS) entry which is preliminary data.</text>
</comment>